<dbReference type="AlphaFoldDB" id="A0A4P6JKT6"/>
<feature type="domain" description="N-acetyltransferase" evidence="1">
    <location>
        <begin position="14"/>
        <end position="170"/>
    </location>
</feature>
<dbReference type="PANTHER" id="PTHR43610">
    <property type="entry name" value="BLL6696 PROTEIN"/>
    <property type="match status" value="1"/>
</dbReference>
<evidence type="ECO:0000313" key="3">
    <source>
        <dbReference type="Proteomes" id="UP000290365"/>
    </source>
</evidence>
<dbReference type="InterPro" id="IPR016181">
    <property type="entry name" value="Acyl_CoA_acyltransferase"/>
</dbReference>
<dbReference type="EMBL" id="CP035758">
    <property type="protein sequence ID" value="QBD75817.1"/>
    <property type="molecule type" value="Genomic_DNA"/>
</dbReference>
<organism evidence="2 3">
    <name type="scientific">Ktedonosporobacter rubrisoli</name>
    <dbReference type="NCBI Taxonomy" id="2509675"/>
    <lineage>
        <taxon>Bacteria</taxon>
        <taxon>Bacillati</taxon>
        <taxon>Chloroflexota</taxon>
        <taxon>Ktedonobacteria</taxon>
        <taxon>Ktedonobacterales</taxon>
        <taxon>Ktedonosporobacteraceae</taxon>
        <taxon>Ktedonosporobacter</taxon>
    </lineage>
</organism>
<dbReference type="PROSITE" id="PS51186">
    <property type="entry name" value="GNAT"/>
    <property type="match status" value="1"/>
</dbReference>
<reference evidence="2 3" key="1">
    <citation type="submission" date="2019-01" db="EMBL/GenBank/DDBJ databases">
        <title>Ktedonosporobacter rubrisoli SCAWS-G2.</title>
        <authorList>
            <person name="Huang Y."/>
            <person name="Yan B."/>
        </authorList>
    </citation>
    <scope>NUCLEOTIDE SEQUENCE [LARGE SCALE GENOMIC DNA]</scope>
    <source>
        <strain evidence="2 3">SCAWS-G2</strain>
    </source>
</reference>
<name>A0A4P6JKT6_KTERU</name>
<sequence>MGKIEPITLSGRYVRLELLKIEHATDLYEVGKDPVLWRYMSGKGPHSVGDMEEYIAEALRDYKAGTALPFAIIALADGRVVGSTRIGNIDQANRGVEIGWTWVTPAVQRSGINTECKYLLLRHAFEALGAIRVQLKTHHQNLQSQRAIERLGATREGILRNHRVMADGLYLHSVIYSVIESEWPVVKAHLEALQTMYA</sequence>
<accession>A0A4P6JKT6</accession>
<dbReference type="OrthoDB" id="9795199at2"/>
<protein>
    <submittedName>
        <fullName evidence="2">N-acetyltransferase</fullName>
    </submittedName>
</protein>
<dbReference type="PANTHER" id="PTHR43610:SF1">
    <property type="entry name" value="N-ACETYLTRANSFERASE DOMAIN-CONTAINING PROTEIN"/>
    <property type="match status" value="1"/>
</dbReference>
<dbReference type="Pfam" id="PF13302">
    <property type="entry name" value="Acetyltransf_3"/>
    <property type="match status" value="1"/>
</dbReference>
<dbReference type="GO" id="GO:0016747">
    <property type="term" value="F:acyltransferase activity, transferring groups other than amino-acyl groups"/>
    <property type="evidence" value="ECO:0007669"/>
    <property type="project" value="InterPro"/>
</dbReference>
<dbReference type="SUPFAM" id="SSF55729">
    <property type="entry name" value="Acyl-CoA N-acyltransferases (Nat)"/>
    <property type="match status" value="1"/>
</dbReference>
<dbReference type="Gene3D" id="3.40.630.30">
    <property type="match status" value="1"/>
</dbReference>
<evidence type="ECO:0000313" key="2">
    <source>
        <dbReference type="EMBL" id="QBD75817.1"/>
    </source>
</evidence>
<dbReference type="Proteomes" id="UP000290365">
    <property type="component" value="Chromosome"/>
</dbReference>
<keyword evidence="2" id="KW-0808">Transferase</keyword>
<evidence type="ECO:0000259" key="1">
    <source>
        <dbReference type="PROSITE" id="PS51186"/>
    </source>
</evidence>
<proteinExistence type="predicted"/>
<dbReference type="InterPro" id="IPR000182">
    <property type="entry name" value="GNAT_dom"/>
</dbReference>
<dbReference type="RefSeq" id="WP_129886414.1">
    <property type="nucleotide sequence ID" value="NZ_CP035758.1"/>
</dbReference>
<gene>
    <name evidence="2" type="ORF">EPA93_07265</name>
</gene>
<keyword evidence="3" id="KW-1185">Reference proteome</keyword>
<dbReference type="CDD" id="cd04301">
    <property type="entry name" value="NAT_SF"/>
    <property type="match status" value="1"/>
</dbReference>
<dbReference type="KEGG" id="kbs:EPA93_07265"/>